<dbReference type="Proteomes" id="UP000199469">
    <property type="component" value="Unassembled WGS sequence"/>
</dbReference>
<dbReference type="RefSeq" id="WP_062676312.1">
    <property type="nucleotide sequence ID" value="NZ_FOIU01000003.1"/>
</dbReference>
<dbReference type="AlphaFoldDB" id="A0A1I0RZK9"/>
<dbReference type="STRING" id="356305.SAMN05421841_3401"/>
<accession>A0A1I0RZK9</accession>
<dbReference type="EMBL" id="FOIU01000003">
    <property type="protein sequence ID" value="SEW46979.1"/>
    <property type="molecule type" value="Genomic_DNA"/>
</dbReference>
<dbReference type="InterPro" id="IPR012547">
    <property type="entry name" value="PDDEXK_9"/>
</dbReference>
<evidence type="ECO:0000313" key="1">
    <source>
        <dbReference type="EMBL" id="SEW46979.1"/>
    </source>
</evidence>
<proteinExistence type="predicted"/>
<dbReference type="Pfam" id="PF08011">
    <property type="entry name" value="PDDEXK_9"/>
    <property type="match status" value="1"/>
</dbReference>
<protein>
    <submittedName>
        <fullName evidence="1">PD-(D/E)XK nuclease superfamily protein</fullName>
    </submittedName>
</protein>
<sequence length="272" mass="32536">MTKIERVEQYLHKFFTYNIFEFTDFYRAVNEQREFGIYRLPKGDEILNFLNNIHSNIEENLNFEQLIPHRFATPQNLLFYLQRFIDDINGDRHLVDSLYDGEDTDWIISSFVMYIEKILSAFEYAIEIYDLEDENVLLYQKLRYQLIKHNIDDFITDLKSIFANVSYEIVKQTEGYYHANVFLILKLLGFDIVPEESTNIGRIDAVIRFSRKIYIMEFKFSEDSDDSQEALDQILVKDYAEKFRIDNPDIYGIGISFNSKIRNIRTYKESKL</sequence>
<reference evidence="2" key="1">
    <citation type="submission" date="2016-10" db="EMBL/GenBank/DDBJ databases">
        <authorList>
            <person name="Varghese N."/>
            <person name="Submissions S."/>
        </authorList>
    </citation>
    <scope>NUCLEOTIDE SEQUENCE [LARGE SCALE GENOMIC DNA]</scope>
    <source>
        <strain evidence="2">DSM 17724</strain>
    </source>
</reference>
<dbReference type="OrthoDB" id="9776605at2"/>
<evidence type="ECO:0000313" key="2">
    <source>
        <dbReference type="Proteomes" id="UP000199469"/>
    </source>
</evidence>
<dbReference type="PANTHER" id="PTHR34825:SF1">
    <property type="entry name" value="AAA-ATPASE-LIKE DOMAIN-CONTAINING PROTEIN"/>
    <property type="match status" value="1"/>
</dbReference>
<dbReference type="PANTHER" id="PTHR34825">
    <property type="entry name" value="CONSERVED PROTEIN, WITH A WEAK D-GALACTARATE DEHYDRATASE/ALTRONATE HYDROLASE DOMAIN"/>
    <property type="match status" value="1"/>
</dbReference>
<keyword evidence="2" id="KW-1185">Reference proteome</keyword>
<gene>
    <name evidence="1" type="ORF">SAMN05421841_3401</name>
</gene>
<organism evidence="1 2">
    <name type="scientific">Chryseobacterium wanjuense</name>
    <dbReference type="NCBI Taxonomy" id="356305"/>
    <lineage>
        <taxon>Bacteria</taxon>
        <taxon>Pseudomonadati</taxon>
        <taxon>Bacteroidota</taxon>
        <taxon>Flavobacteriia</taxon>
        <taxon>Flavobacteriales</taxon>
        <taxon>Weeksellaceae</taxon>
        <taxon>Chryseobacterium group</taxon>
        <taxon>Chryseobacterium</taxon>
    </lineage>
</organism>
<name>A0A1I0RZK9_9FLAO</name>